<proteinExistence type="predicted"/>
<feature type="region of interest" description="Disordered" evidence="1">
    <location>
        <begin position="1"/>
        <end position="21"/>
    </location>
</feature>
<gene>
    <name evidence="2" type="ORF">CVT24_005626</name>
</gene>
<accession>A0A409XBY8</accession>
<dbReference type="OrthoDB" id="2941894at2759"/>
<comment type="caution">
    <text evidence="2">The sequence shown here is derived from an EMBL/GenBank/DDBJ whole genome shotgun (WGS) entry which is preliminary data.</text>
</comment>
<name>A0A409XBY8_9AGAR</name>
<feature type="non-terminal residue" evidence="2">
    <location>
        <position position="254"/>
    </location>
</feature>
<evidence type="ECO:0000313" key="2">
    <source>
        <dbReference type="EMBL" id="PPQ88266.1"/>
    </source>
</evidence>
<sequence>MSSDSEQEVVDSSNPTQVPLPATKAALRAMRDADTKRPHISVLAAPSPFTKPKLSKTAANFDTWSWNMQMHLGSTGFWRYIQDNTSIRVPNRDYQPNAYANYRTNSDAAKYFLVANIDPKEAKHLKLLDEPSPHVLYTRLEAIYGNPGPTRQLKLMEKCFDVFLCNDAKMIDQFDDLMDMAFRAFRNMTENTWQCLIGVRAMGRDSSLSQARTLVLDAMAAAETAGKTDSYTPEHIRDILIRHHNESGTAPIAL</sequence>
<keyword evidence="3" id="KW-1185">Reference proteome</keyword>
<dbReference type="EMBL" id="NHTK01004091">
    <property type="protein sequence ID" value="PPQ88266.1"/>
    <property type="molecule type" value="Genomic_DNA"/>
</dbReference>
<organism evidence="2 3">
    <name type="scientific">Panaeolus cyanescens</name>
    <dbReference type="NCBI Taxonomy" id="181874"/>
    <lineage>
        <taxon>Eukaryota</taxon>
        <taxon>Fungi</taxon>
        <taxon>Dikarya</taxon>
        <taxon>Basidiomycota</taxon>
        <taxon>Agaricomycotina</taxon>
        <taxon>Agaricomycetes</taxon>
        <taxon>Agaricomycetidae</taxon>
        <taxon>Agaricales</taxon>
        <taxon>Agaricineae</taxon>
        <taxon>Galeropsidaceae</taxon>
        <taxon>Panaeolus</taxon>
    </lineage>
</organism>
<dbReference type="Pfam" id="PF14223">
    <property type="entry name" value="Retrotran_gag_2"/>
    <property type="match status" value="1"/>
</dbReference>
<reference evidence="2 3" key="1">
    <citation type="journal article" date="2018" name="Evol. Lett.">
        <title>Horizontal gene cluster transfer increased hallucinogenic mushroom diversity.</title>
        <authorList>
            <person name="Reynolds H.T."/>
            <person name="Vijayakumar V."/>
            <person name="Gluck-Thaler E."/>
            <person name="Korotkin H.B."/>
            <person name="Matheny P.B."/>
            <person name="Slot J.C."/>
        </authorList>
    </citation>
    <scope>NUCLEOTIDE SEQUENCE [LARGE SCALE GENOMIC DNA]</scope>
    <source>
        <strain evidence="2 3">2629</strain>
    </source>
</reference>
<dbReference type="InParanoid" id="A0A409XBY8"/>
<dbReference type="Proteomes" id="UP000284842">
    <property type="component" value="Unassembled WGS sequence"/>
</dbReference>
<evidence type="ECO:0000313" key="3">
    <source>
        <dbReference type="Proteomes" id="UP000284842"/>
    </source>
</evidence>
<dbReference type="AlphaFoldDB" id="A0A409XBY8"/>
<evidence type="ECO:0000256" key="1">
    <source>
        <dbReference type="SAM" id="MobiDB-lite"/>
    </source>
</evidence>
<protein>
    <submittedName>
        <fullName evidence="2">Uncharacterized protein</fullName>
    </submittedName>
</protein>